<keyword evidence="2" id="KW-1185">Reference proteome</keyword>
<sequence>MNLADLLSKDLSQVETEELVAGIRDAELTGSQAPTWSAELIRELRCRGVSWPQMAAMAELPQTTLWRRVNTKL</sequence>
<reference evidence="1 2" key="1">
    <citation type="submission" date="2019-07" db="EMBL/GenBank/DDBJ databases">
        <title>Whole genome shotgun sequence of Pseudonocardia asaccharolytica NBRC 16224.</title>
        <authorList>
            <person name="Hosoyama A."/>
            <person name="Uohara A."/>
            <person name="Ohji S."/>
            <person name="Ichikawa N."/>
        </authorList>
    </citation>
    <scope>NUCLEOTIDE SEQUENCE [LARGE SCALE GENOMIC DNA]</scope>
    <source>
        <strain evidence="1 2">NBRC 16224</strain>
    </source>
</reference>
<protein>
    <submittedName>
        <fullName evidence="1">Uncharacterized protein</fullName>
    </submittedName>
</protein>
<comment type="caution">
    <text evidence="1">The sequence shown here is derived from an EMBL/GenBank/DDBJ whole genome shotgun (WGS) entry which is preliminary data.</text>
</comment>
<dbReference type="AlphaFoldDB" id="A0A511D3U5"/>
<dbReference type="Proteomes" id="UP000321328">
    <property type="component" value="Unassembled WGS sequence"/>
</dbReference>
<dbReference type="STRING" id="1123024.GCA_000423625_02868"/>
<evidence type="ECO:0000313" key="2">
    <source>
        <dbReference type="Proteomes" id="UP000321328"/>
    </source>
</evidence>
<evidence type="ECO:0000313" key="1">
    <source>
        <dbReference type="EMBL" id="GEL19337.1"/>
    </source>
</evidence>
<proteinExistence type="predicted"/>
<organism evidence="1 2">
    <name type="scientific">Pseudonocardia asaccharolytica DSM 44247 = NBRC 16224</name>
    <dbReference type="NCBI Taxonomy" id="1123024"/>
    <lineage>
        <taxon>Bacteria</taxon>
        <taxon>Bacillati</taxon>
        <taxon>Actinomycetota</taxon>
        <taxon>Actinomycetes</taxon>
        <taxon>Pseudonocardiales</taxon>
        <taxon>Pseudonocardiaceae</taxon>
        <taxon>Pseudonocardia</taxon>
    </lineage>
</organism>
<name>A0A511D3U5_9PSEU</name>
<gene>
    <name evidence="1" type="ORF">PA7_31740</name>
</gene>
<dbReference type="EMBL" id="BJVI01000035">
    <property type="protein sequence ID" value="GEL19337.1"/>
    <property type="molecule type" value="Genomic_DNA"/>
</dbReference>
<accession>A0A511D3U5</accession>